<feature type="repeat" description="TPR" evidence="4">
    <location>
        <begin position="118"/>
        <end position="151"/>
    </location>
</feature>
<accession>A0AA85C2Y9</accession>
<dbReference type="Pfam" id="PF22890">
    <property type="entry name" value="TPR_EMC2"/>
    <property type="match status" value="1"/>
</dbReference>
<evidence type="ECO:0000259" key="7">
    <source>
        <dbReference type="Pfam" id="PF22890"/>
    </source>
</evidence>
<comment type="similarity">
    <text evidence="1 5">Belongs to the EMC2 family.</text>
</comment>
<sequence length="484" mass="55263">MQIRDISICSQIRRIVYGFMTVILALVCDILTNKQKSHGSISKQRALDELRAIRESGLRENEKVIDLWKLSLCDHIDKLGYEKYSILEQVFIAALDMGDDDLACECLDRLLAKFRNSCRVNRLFGMYLESKGNFEDAQNVYSKLIKDDPTNTLARKRMITILIAQQKIPEAINELREYLKIFMSDFEAWNKLADLYLYECDYKHAAFCMEEMILSNPSNHLYYQRYAEIKYTEGGTENLELARAYYSQACLLCPNNLRSLYGLLLTCSALDNHLSKSIKMLPLTTENKLHNGPSVGNTYSSLIDDNLGINVNHHNNQTSRLNINQVSPKQHQVSSLNTVSPVQASSLSSTDKNRQLAKWAAEQIRLIYMSANTTRGDYHRLPQLVSNLLNVSINNLPKSILDILVIIKIIILLVVVVVVVVVVVIVVVILTIQTMLQVLRILSLLIILLILLICVYIMIIVMMLKMIVVIELFVIKRPNKHINK</sequence>
<evidence type="ECO:0000313" key="9">
    <source>
        <dbReference type="WBParaSite" id="SMTH1_96890.1"/>
    </source>
</evidence>
<keyword evidence="6" id="KW-1133">Transmembrane helix</keyword>
<name>A0AA85C2Y9_9TREM</name>
<dbReference type="InterPro" id="IPR019734">
    <property type="entry name" value="TPR_rpt"/>
</dbReference>
<evidence type="ECO:0000256" key="3">
    <source>
        <dbReference type="ARBA" id="ARBA00022803"/>
    </source>
</evidence>
<proteinExistence type="inferred from homology"/>
<comment type="subunit">
    <text evidence="5">Component of the ER membrane protein complex (EMC).</text>
</comment>
<organism evidence="8 9">
    <name type="scientific">Schistosoma mattheei</name>
    <dbReference type="NCBI Taxonomy" id="31246"/>
    <lineage>
        <taxon>Eukaryota</taxon>
        <taxon>Metazoa</taxon>
        <taxon>Spiralia</taxon>
        <taxon>Lophotrochozoa</taxon>
        <taxon>Platyhelminthes</taxon>
        <taxon>Trematoda</taxon>
        <taxon>Digenea</taxon>
        <taxon>Strigeidida</taxon>
        <taxon>Schistosomatoidea</taxon>
        <taxon>Schistosomatidae</taxon>
        <taxon>Schistosoma</taxon>
    </lineage>
</organism>
<dbReference type="PROSITE" id="PS50005">
    <property type="entry name" value="TPR"/>
    <property type="match status" value="1"/>
</dbReference>
<keyword evidence="5 6" id="KW-0472">Membrane</keyword>
<comment type="function">
    <text evidence="5">Part of the endoplasmic reticulum membrane protein complex (EMC) that enables the energy-independent insertion into endoplasmic reticulum membranes of newly synthesized membrane proteins.</text>
</comment>
<dbReference type="WBParaSite" id="SMTH1_96890.1">
    <property type="protein sequence ID" value="SMTH1_96890.1"/>
    <property type="gene ID" value="SMTH1_96890"/>
</dbReference>
<keyword evidence="3 4" id="KW-0802">TPR repeat</keyword>
<evidence type="ECO:0000256" key="4">
    <source>
        <dbReference type="PROSITE-ProRule" id="PRU00339"/>
    </source>
</evidence>
<protein>
    <recommendedName>
        <fullName evidence="5">ER membrane protein complex subunit 2</fullName>
    </recommendedName>
</protein>
<keyword evidence="2" id="KW-0677">Repeat</keyword>
<dbReference type="GO" id="GO:0072546">
    <property type="term" value="C:EMC complex"/>
    <property type="evidence" value="ECO:0007669"/>
    <property type="project" value="UniProtKB-UniRule"/>
</dbReference>
<dbReference type="SUPFAM" id="SSF48452">
    <property type="entry name" value="TPR-like"/>
    <property type="match status" value="1"/>
</dbReference>
<keyword evidence="6" id="KW-0812">Transmembrane</keyword>
<feature type="transmembrane region" description="Helical" evidence="6">
    <location>
        <begin position="441"/>
        <end position="474"/>
    </location>
</feature>
<dbReference type="InterPro" id="IPR055217">
    <property type="entry name" value="TPR_EMC2"/>
</dbReference>
<evidence type="ECO:0000256" key="5">
    <source>
        <dbReference type="RuleBase" id="RU367091"/>
    </source>
</evidence>
<keyword evidence="5" id="KW-0256">Endoplasmic reticulum</keyword>
<evidence type="ECO:0000313" key="10">
    <source>
        <dbReference type="WBParaSite" id="SMTH1_96890.2"/>
    </source>
</evidence>
<dbReference type="Gene3D" id="1.25.40.10">
    <property type="entry name" value="Tetratricopeptide repeat domain"/>
    <property type="match status" value="1"/>
</dbReference>
<dbReference type="Proteomes" id="UP000050791">
    <property type="component" value="Unassembled WGS sequence"/>
</dbReference>
<comment type="subcellular location">
    <subcellularLocation>
        <location evidence="5">Endoplasmic reticulum membrane</location>
        <topology evidence="5">Peripheral membrane protein</topology>
        <orientation evidence="5">Cytoplasmic side</orientation>
    </subcellularLocation>
</comment>
<evidence type="ECO:0000256" key="2">
    <source>
        <dbReference type="ARBA" id="ARBA00022737"/>
    </source>
</evidence>
<feature type="domain" description="EMC2 TPR-like" evidence="7">
    <location>
        <begin position="121"/>
        <end position="230"/>
    </location>
</feature>
<reference evidence="9 10" key="1">
    <citation type="submission" date="2023-11" db="UniProtKB">
        <authorList>
            <consortium name="WormBaseParasite"/>
        </authorList>
    </citation>
    <scope>IDENTIFICATION</scope>
</reference>
<dbReference type="WBParaSite" id="SMTH1_96890.2">
    <property type="protein sequence ID" value="SMTH1_96890.2"/>
    <property type="gene ID" value="SMTH1_96890"/>
</dbReference>
<dbReference type="InterPro" id="IPR039856">
    <property type="entry name" value="EMC2-like"/>
</dbReference>
<evidence type="ECO:0000313" key="8">
    <source>
        <dbReference type="Proteomes" id="UP000050791"/>
    </source>
</evidence>
<feature type="transmembrane region" description="Helical" evidence="6">
    <location>
        <begin position="403"/>
        <end position="429"/>
    </location>
</feature>
<dbReference type="AlphaFoldDB" id="A0AA85C2Y9"/>
<evidence type="ECO:0000256" key="6">
    <source>
        <dbReference type="SAM" id="Phobius"/>
    </source>
</evidence>
<dbReference type="InterPro" id="IPR011990">
    <property type="entry name" value="TPR-like_helical_dom_sf"/>
</dbReference>
<evidence type="ECO:0000256" key="1">
    <source>
        <dbReference type="ARBA" id="ARBA00010361"/>
    </source>
</evidence>
<dbReference type="PANTHER" id="PTHR12760">
    <property type="entry name" value="TETRATRICOPEPTIDE REPEAT PROTEIN"/>
    <property type="match status" value="1"/>
</dbReference>